<dbReference type="Pfam" id="PF12796">
    <property type="entry name" value="Ank_2"/>
    <property type="match status" value="1"/>
</dbReference>
<keyword evidence="2 3" id="KW-0040">ANK repeat</keyword>
<dbReference type="PROSITE" id="PS50297">
    <property type="entry name" value="ANK_REP_REGION"/>
    <property type="match status" value="1"/>
</dbReference>
<dbReference type="PANTHER" id="PTHR24134">
    <property type="entry name" value="ANKYRIN REPEAT-CONTAINING PROTEIN DDB_G0279043"/>
    <property type="match status" value="1"/>
</dbReference>
<dbReference type="PANTHER" id="PTHR24134:SF9">
    <property type="entry name" value="ANKYRIN REPEAT AND SOCS BOX PROTEIN 8"/>
    <property type="match status" value="1"/>
</dbReference>
<feature type="repeat" description="ANK" evidence="3">
    <location>
        <begin position="103"/>
        <end position="131"/>
    </location>
</feature>
<keyword evidence="1" id="KW-0677">Repeat</keyword>
<dbReference type="Proteomes" id="UP001595075">
    <property type="component" value="Unassembled WGS sequence"/>
</dbReference>
<evidence type="ECO:0000256" key="3">
    <source>
        <dbReference type="PROSITE-ProRule" id="PRU00023"/>
    </source>
</evidence>
<protein>
    <recommendedName>
        <fullName evidence="6">Ankyrin</fullName>
    </recommendedName>
</protein>
<dbReference type="InterPro" id="IPR002110">
    <property type="entry name" value="Ankyrin_rpt"/>
</dbReference>
<comment type="caution">
    <text evidence="4">The sequence shown here is derived from an EMBL/GenBank/DDBJ whole genome shotgun (WGS) entry which is preliminary data.</text>
</comment>
<evidence type="ECO:0000313" key="4">
    <source>
        <dbReference type="EMBL" id="KAL2070256.1"/>
    </source>
</evidence>
<dbReference type="Gene3D" id="1.25.40.20">
    <property type="entry name" value="Ankyrin repeat-containing domain"/>
    <property type="match status" value="1"/>
</dbReference>
<dbReference type="InterPro" id="IPR036770">
    <property type="entry name" value="Ankyrin_rpt-contain_sf"/>
</dbReference>
<dbReference type="SUPFAM" id="SSF48403">
    <property type="entry name" value="Ankyrin repeat"/>
    <property type="match status" value="1"/>
</dbReference>
<dbReference type="EMBL" id="JAZHXI010000006">
    <property type="protein sequence ID" value="KAL2070256.1"/>
    <property type="molecule type" value="Genomic_DNA"/>
</dbReference>
<gene>
    <name evidence="4" type="ORF">VTL71DRAFT_13282</name>
</gene>
<evidence type="ECO:0008006" key="6">
    <source>
        <dbReference type="Google" id="ProtNLM"/>
    </source>
</evidence>
<keyword evidence="5" id="KW-1185">Reference proteome</keyword>
<evidence type="ECO:0000256" key="1">
    <source>
        <dbReference type="ARBA" id="ARBA00022737"/>
    </source>
</evidence>
<dbReference type="PROSITE" id="PS50088">
    <property type="entry name" value="ANK_REPEAT"/>
    <property type="match status" value="1"/>
</dbReference>
<accession>A0ABR4CJW2</accession>
<evidence type="ECO:0000313" key="5">
    <source>
        <dbReference type="Proteomes" id="UP001595075"/>
    </source>
</evidence>
<proteinExistence type="predicted"/>
<reference evidence="4 5" key="1">
    <citation type="journal article" date="2024" name="Commun. Biol.">
        <title>Comparative genomic analysis of thermophilic fungi reveals convergent evolutionary adaptations and gene losses.</title>
        <authorList>
            <person name="Steindorff A.S."/>
            <person name="Aguilar-Pontes M.V."/>
            <person name="Robinson A.J."/>
            <person name="Andreopoulos B."/>
            <person name="LaButti K."/>
            <person name="Kuo A."/>
            <person name="Mondo S."/>
            <person name="Riley R."/>
            <person name="Otillar R."/>
            <person name="Haridas S."/>
            <person name="Lipzen A."/>
            <person name="Grimwood J."/>
            <person name="Schmutz J."/>
            <person name="Clum A."/>
            <person name="Reid I.D."/>
            <person name="Moisan M.C."/>
            <person name="Butler G."/>
            <person name="Nguyen T.T.M."/>
            <person name="Dewar K."/>
            <person name="Conant G."/>
            <person name="Drula E."/>
            <person name="Henrissat B."/>
            <person name="Hansel C."/>
            <person name="Singer S."/>
            <person name="Hutchinson M.I."/>
            <person name="de Vries R.P."/>
            <person name="Natvig D.O."/>
            <person name="Powell A.J."/>
            <person name="Tsang A."/>
            <person name="Grigoriev I.V."/>
        </authorList>
    </citation>
    <scope>NUCLEOTIDE SEQUENCE [LARGE SCALE GENOMIC DNA]</scope>
    <source>
        <strain evidence="4 5">CBS 494.80</strain>
    </source>
</reference>
<organism evidence="4 5">
    <name type="scientific">Oculimacula yallundae</name>
    <dbReference type="NCBI Taxonomy" id="86028"/>
    <lineage>
        <taxon>Eukaryota</taxon>
        <taxon>Fungi</taxon>
        <taxon>Dikarya</taxon>
        <taxon>Ascomycota</taxon>
        <taxon>Pezizomycotina</taxon>
        <taxon>Leotiomycetes</taxon>
        <taxon>Helotiales</taxon>
        <taxon>Ploettnerulaceae</taxon>
        <taxon>Oculimacula</taxon>
    </lineage>
</organism>
<sequence length="168" mass="17930">MPPSTHNEFGKPMDLNTALDYALLPDGDDRAVAPLLSHGAKITIGAFSTAALRDNTFALQAFHDHGWDVNSTEFGEPMIAVNSEAQVQWLLKNGADPNIRNNKGVSPLVTACLQSSTKILELLVSHGAKLEPSALFTAMSPRGGGGLPIMTFLVDHGVDVNAKQKLWG</sequence>
<evidence type="ECO:0000256" key="2">
    <source>
        <dbReference type="ARBA" id="ARBA00023043"/>
    </source>
</evidence>
<name>A0ABR4CJW2_9HELO</name>